<comment type="caution">
    <text evidence="6">The sequence shown here is derived from an EMBL/GenBank/DDBJ whole genome shotgun (WGS) entry which is preliminary data.</text>
</comment>
<reference evidence="6" key="1">
    <citation type="submission" date="2009-10" db="EMBL/GenBank/DDBJ databases">
        <title>Diversity of trophic interactions inside an arsenic-rich microbial ecosystem.</title>
        <authorList>
            <person name="Bertin P.N."/>
            <person name="Heinrich-Salmeron A."/>
            <person name="Pelletier E."/>
            <person name="Goulhen-Chollet F."/>
            <person name="Arsene-Ploetze F."/>
            <person name="Gallien S."/>
            <person name="Calteau A."/>
            <person name="Vallenet D."/>
            <person name="Casiot C."/>
            <person name="Chane-Woon-Ming B."/>
            <person name="Giloteaux L."/>
            <person name="Barakat M."/>
            <person name="Bonnefoy V."/>
            <person name="Bruneel O."/>
            <person name="Chandler M."/>
            <person name="Cleiss J."/>
            <person name="Duran R."/>
            <person name="Elbaz-Poulichet F."/>
            <person name="Fonknechten N."/>
            <person name="Lauga B."/>
            <person name="Mornico D."/>
            <person name="Ortet P."/>
            <person name="Schaeffer C."/>
            <person name="Siguier P."/>
            <person name="Alexander Thil Smith A."/>
            <person name="Van Dorsselaer A."/>
            <person name="Weissenbach J."/>
            <person name="Medigue C."/>
            <person name="Le Paslier D."/>
        </authorList>
    </citation>
    <scope>NUCLEOTIDE SEQUENCE</scope>
</reference>
<comment type="similarity">
    <text evidence="2">Belongs to the RRF family.</text>
</comment>
<accession>E6PC87</accession>
<dbReference type="Gene3D" id="1.10.132.20">
    <property type="entry name" value="Ribosome-recycling factor"/>
    <property type="match status" value="1"/>
</dbReference>
<keyword evidence="3" id="KW-0963">Cytoplasm</keyword>
<dbReference type="InterPro" id="IPR002661">
    <property type="entry name" value="Ribosome_recyc_fac"/>
</dbReference>
<evidence type="ECO:0000259" key="5">
    <source>
        <dbReference type="Pfam" id="PF01765"/>
    </source>
</evidence>
<dbReference type="CDD" id="cd00520">
    <property type="entry name" value="RRF"/>
    <property type="match status" value="1"/>
</dbReference>
<dbReference type="FunFam" id="3.30.1360.40:FF:000001">
    <property type="entry name" value="Ribosome-recycling factor"/>
    <property type="match status" value="1"/>
</dbReference>
<organism evidence="6">
    <name type="scientific">mine drainage metagenome</name>
    <dbReference type="NCBI Taxonomy" id="410659"/>
    <lineage>
        <taxon>unclassified sequences</taxon>
        <taxon>metagenomes</taxon>
        <taxon>ecological metagenomes</taxon>
    </lineage>
</organism>
<dbReference type="Gene3D" id="3.30.1360.40">
    <property type="match status" value="1"/>
</dbReference>
<evidence type="ECO:0000256" key="2">
    <source>
        <dbReference type="ARBA" id="ARBA00005912"/>
    </source>
</evidence>
<feature type="domain" description="Ribosome recycling factor" evidence="5">
    <location>
        <begin position="21"/>
        <end position="183"/>
    </location>
</feature>
<dbReference type="NCBIfam" id="TIGR00496">
    <property type="entry name" value="frr"/>
    <property type="match status" value="1"/>
</dbReference>
<dbReference type="GO" id="GO:0006412">
    <property type="term" value="P:translation"/>
    <property type="evidence" value="ECO:0007669"/>
    <property type="project" value="UniProtKB-KW"/>
</dbReference>
<sequence>MSDTFFKDVEGKMQKCVDATRAEFAAIRTGRATPALLDRLHVDAYGQSVPLKQVAGIATPDARTLVITAYDKTTVGEIRKAIEKSDLGMSPNVDGTTIRLSVPPLNEERRRDLVKVIKKKSEDGKIALRNVRHKAHDDIKSQLKSSTITEDESKRMQEQLQKLTDRYSKDIDALVASKEKEVMEV</sequence>
<protein>
    <submittedName>
        <fullName evidence="6">Ribosome recycling factor</fullName>
    </submittedName>
</protein>
<dbReference type="InterPro" id="IPR036191">
    <property type="entry name" value="RRF_sf"/>
</dbReference>
<evidence type="ECO:0000256" key="1">
    <source>
        <dbReference type="ARBA" id="ARBA00004496"/>
    </source>
</evidence>
<dbReference type="Pfam" id="PF01765">
    <property type="entry name" value="RRF"/>
    <property type="match status" value="1"/>
</dbReference>
<proteinExistence type="inferred from homology"/>
<evidence type="ECO:0000313" key="6">
    <source>
        <dbReference type="EMBL" id="CBH74070.1"/>
    </source>
</evidence>
<dbReference type="GO" id="GO:0005737">
    <property type="term" value="C:cytoplasm"/>
    <property type="evidence" value="ECO:0007669"/>
    <property type="project" value="UniProtKB-SubCell"/>
</dbReference>
<comment type="subcellular location">
    <subcellularLocation>
        <location evidence="1">Cytoplasm</location>
    </subcellularLocation>
</comment>
<name>E6PC87_9ZZZZ</name>
<keyword evidence="4" id="KW-0648">Protein biosynthesis</keyword>
<dbReference type="PANTHER" id="PTHR20982">
    <property type="entry name" value="RIBOSOME RECYCLING FACTOR"/>
    <property type="match status" value="1"/>
</dbReference>
<dbReference type="PANTHER" id="PTHR20982:SF3">
    <property type="entry name" value="MITOCHONDRIAL RIBOSOME RECYCLING FACTOR PSEUDO 1"/>
    <property type="match status" value="1"/>
</dbReference>
<dbReference type="GO" id="GO:0043023">
    <property type="term" value="F:ribosomal large subunit binding"/>
    <property type="evidence" value="ECO:0007669"/>
    <property type="project" value="TreeGrafter"/>
</dbReference>
<evidence type="ECO:0000256" key="4">
    <source>
        <dbReference type="ARBA" id="ARBA00022917"/>
    </source>
</evidence>
<dbReference type="HAMAP" id="MF_00040">
    <property type="entry name" value="RRF"/>
    <property type="match status" value="1"/>
</dbReference>
<gene>
    <name evidence="6" type="primary">frr</name>
    <name evidence="6" type="ORF">CARN1_1957</name>
</gene>
<dbReference type="SUPFAM" id="SSF55194">
    <property type="entry name" value="Ribosome recycling factor, RRF"/>
    <property type="match status" value="1"/>
</dbReference>
<dbReference type="EMBL" id="CABL01000001">
    <property type="protein sequence ID" value="CBH74070.1"/>
    <property type="molecule type" value="Genomic_DNA"/>
</dbReference>
<dbReference type="FunFam" id="1.10.132.20:FF:000001">
    <property type="entry name" value="Ribosome-recycling factor"/>
    <property type="match status" value="1"/>
</dbReference>
<dbReference type="InterPro" id="IPR023584">
    <property type="entry name" value="Ribosome_recyc_fac_dom"/>
</dbReference>
<evidence type="ECO:0000256" key="3">
    <source>
        <dbReference type="ARBA" id="ARBA00022490"/>
    </source>
</evidence>
<dbReference type="AlphaFoldDB" id="E6PC87"/>